<evidence type="ECO:0000313" key="3">
    <source>
        <dbReference type="Proteomes" id="UP000675881"/>
    </source>
</evidence>
<name>A0A7R8HE02_LEPSM</name>
<evidence type="ECO:0000256" key="1">
    <source>
        <dbReference type="SAM" id="Coils"/>
    </source>
</evidence>
<keyword evidence="3" id="KW-1185">Reference proteome</keyword>
<evidence type="ECO:0000313" key="2">
    <source>
        <dbReference type="EMBL" id="CAF3039242.1"/>
    </source>
</evidence>
<reference evidence="2" key="1">
    <citation type="submission" date="2021-02" db="EMBL/GenBank/DDBJ databases">
        <authorList>
            <person name="Bekaert M."/>
        </authorList>
    </citation>
    <scope>NUCLEOTIDE SEQUENCE</scope>
    <source>
        <strain evidence="2">IoA-00</strain>
    </source>
</reference>
<feature type="coiled-coil region" evidence="1">
    <location>
        <begin position="74"/>
        <end position="171"/>
    </location>
</feature>
<dbReference type="EMBL" id="HG994588">
    <property type="protein sequence ID" value="CAF3039242.1"/>
    <property type="molecule type" value="Genomic_DNA"/>
</dbReference>
<protein>
    <submittedName>
        <fullName evidence="2">(salmon louse) hypothetical protein</fullName>
    </submittedName>
</protein>
<sequence length="197" mass="23960">MKEHSFEWVLNYSFEITFFVKSVFKFTNKFQIRYQGAVILLIKEYEYSITNKWFRNGLIRCMDESPGDQAGHTLDRIMNAKEEARRKWDEERENFERSRRNHEVKMIDMEKSEVIRREKEIREMQEAHFKKKLEEYKIGHKVEEEKLEDELVKEEDKLSEVKASLEKKEWKASKSLKPHVPQLLLHIQKTSILLFQF</sequence>
<organism evidence="2 3">
    <name type="scientific">Lepeophtheirus salmonis</name>
    <name type="common">Salmon louse</name>
    <name type="synonym">Caligus salmonis</name>
    <dbReference type="NCBI Taxonomy" id="72036"/>
    <lineage>
        <taxon>Eukaryota</taxon>
        <taxon>Metazoa</taxon>
        <taxon>Ecdysozoa</taxon>
        <taxon>Arthropoda</taxon>
        <taxon>Crustacea</taxon>
        <taxon>Multicrustacea</taxon>
        <taxon>Hexanauplia</taxon>
        <taxon>Copepoda</taxon>
        <taxon>Siphonostomatoida</taxon>
        <taxon>Caligidae</taxon>
        <taxon>Lepeophtheirus</taxon>
    </lineage>
</organism>
<dbReference type="Proteomes" id="UP000675881">
    <property type="component" value="Chromosome 9"/>
</dbReference>
<accession>A0A7R8HE02</accession>
<gene>
    <name evidence="2" type="ORF">LSAA_15087</name>
</gene>
<dbReference type="OrthoDB" id="10622172at2759"/>
<keyword evidence="1" id="KW-0175">Coiled coil</keyword>
<proteinExistence type="predicted"/>
<dbReference type="AlphaFoldDB" id="A0A7R8HE02"/>